<keyword evidence="3" id="KW-1185">Reference proteome</keyword>
<dbReference type="PANTHER" id="PTHR33517:SF4">
    <property type="entry name" value="SPERMATOGENESIS-ASSOCIATED PROTEIN 46"/>
    <property type="match status" value="1"/>
</dbReference>
<accession>A0A7J7RDX2</accession>
<dbReference type="AlphaFoldDB" id="A0A7J7RDX2"/>
<dbReference type="GO" id="GO:0031965">
    <property type="term" value="C:nuclear membrane"/>
    <property type="evidence" value="ECO:0007669"/>
    <property type="project" value="TreeGrafter"/>
</dbReference>
<organism evidence="2 3">
    <name type="scientific">Pipistrellus kuhlii</name>
    <name type="common">Kuhl's pipistrelle</name>
    <dbReference type="NCBI Taxonomy" id="59472"/>
    <lineage>
        <taxon>Eukaryota</taxon>
        <taxon>Metazoa</taxon>
        <taxon>Chordata</taxon>
        <taxon>Craniata</taxon>
        <taxon>Vertebrata</taxon>
        <taxon>Euteleostomi</taxon>
        <taxon>Mammalia</taxon>
        <taxon>Eutheria</taxon>
        <taxon>Laurasiatheria</taxon>
        <taxon>Chiroptera</taxon>
        <taxon>Yangochiroptera</taxon>
        <taxon>Vespertilionidae</taxon>
        <taxon>Pipistrellus</taxon>
    </lineage>
</organism>
<comment type="caution">
    <text evidence="2">The sequence shown here is derived from an EMBL/GenBank/DDBJ whole genome shotgun (WGS) entry which is preliminary data.</text>
</comment>
<evidence type="ECO:0000313" key="2">
    <source>
        <dbReference type="EMBL" id="KAF6274351.1"/>
    </source>
</evidence>
<gene>
    <name evidence="2" type="ORF">mPipKuh1_016523</name>
</gene>
<dbReference type="PANTHER" id="PTHR33517">
    <property type="entry name" value="PROTEIN FAM170B-RELATED"/>
    <property type="match status" value="1"/>
</dbReference>
<reference evidence="2 3" key="1">
    <citation type="journal article" date="2020" name="Nature">
        <title>Six reference-quality genomes reveal evolution of bat adaptations.</title>
        <authorList>
            <person name="Jebb D."/>
            <person name="Huang Z."/>
            <person name="Pippel M."/>
            <person name="Hughes G.M."/>
            <person name="Lavrichenko K."/>
            <person name="Devanna P."/>
            <person name="Winkler S."/>
            <person name="Jermiin L.S."/>
            <person name="Skirmuntt E.C."/>
            <person name="Katzourakis A."/>
            <person name="Burkitt-Gray L."/>
            <person name="Ray D.A."/>
            <person name="Sullivan K.A.M."/>
            <person name="Roscito J.G."/>
            <person name="Kirilenko B.M."/>
            <person name="Davalos L.M."/>
            <person name="Corthals A.P."/>
            <person name="Power M.L."/>
            <person name="Jones G."/>
            <person name="Ransome R.D."/>
            <person name="Dechmann D.K.N."/>
            <person name="Locatelli A.G."/>
            <person name="Puechmaille S.J."/>
            <person name="Fedrigo O."/>
            <person name="Jarvis E.D."/>
            <person name="Hiller M."/>
            <person name="Vernes S.C."/>
            <person name="Myers E.W."/>
            <person name="Teeling E.C."/>
        </authorList>
    </citation>
    <scope>NUCLEOTIDE SEQUENCE [LARGE SCALE GENOMIC DNA]</scope>
    <source>
        <strain evidence="2">MPipKuh1</strain>
        <tissue evidence="2">Flight muscle</tissue>
    </source>
</reference>
<dbReference type="Proteomes" id="UP000558488">
    <property type="component" value="Unassembled WGS sequence"/>
</dbReference>
<sequence length="270" mass="29182">MLGLLVRSPVLRMLIARTTGSLLGQACERAGDRQSMESFSLLSISGPRVPSSALSPFPDLMSPRGPGLPDIAKTAFPTDAPSPAQAPPPPHPSSALRQGVVLSPDYMLGDPQNGEQPRRSCTIYRPWFSPYSYFVCVDKESPREAHGLPEPPRDEGRGDSCLPEDAADSLRSSSSSPDTPSPREAKARPGDADHISSQDILRASRGLPAQQNGFKCAACCRMYPTLCSLKSHLKCGFREGFSCHVFYRKLKALWARPADRLPLGGGPARK</sequence>
<feature type="region of interest" description="Disordered" evidence="1">
    <location>
        <begin position="54"/>
        <end position="97"/>
    </location>
</feature>
<dbReference type="GO" id="GO:0009566">
    <property type="term" value="P:fertilization"/>
    <property type="evidence" value="ECO:0007669"/>
    <property type="project" value="TreeGrafter"/>
</dbReference>
<protein>
    <submittedName>
        <fullName evidence="2">Spermatogenesis associated 46</fullName>
    </submittedName>
</protein>
<dbReference type="EMBL" id="JACAGB010000080">
    <property type="protein sequence ID" value="KAF6274351.1"/>
    <property type="molecule type" value="Genomic_DNA"/>
</dbReference>
<dbReference type="Pfam" id="PF17734">
    <property type="entry name" value="Spt46"/>
    <property type="match status" value="1"/>
</dbReference>
<feature type="compositionally biased region" description="Basic and acidic residues" evidence="1">
    <location>
        <begin position="142"/>
        <end position="158"/>
    </location>
</feature>
<evidence type="ECO:0000313" key="3">
    <source>
        <dbReference type="Proteomes" id="UP000558488"/>
    </source>
</evidence>
<name>A0A7J7RDX2_PIPKU</name>
<dbReference type="InterPro" id="IPR040879">
    <property type="entry name" value="Spt46-like"/>
</dbReference>
<feature type="compositionally biased region" description="Basic and acidic residues" evidence="1">
    <location>
        <begin position="181"/>
        <end position="195"/>
    </location>
</feature>
<feature type="compositionally biased region" description="Low complexity" evidence="1">
    <location>
        <begin position="169"/>
        <end position="178"/>
    </location>
</feature>
<proteinExistence type="predicted"/>
<feature type="region of interest" description="Disordered" evidence="1">
    <location>
        <begin position="142"/>
        <end position="195"/>
    </location>
</feature>
<evidence type="ECO:0000256" key="1">
    <source>
        <dbReference type="SAM" id="MobiDB-lite"/>
    </source>
</evidence>